<dbReference type="PANTHER" id="PTHR45661:SF3">
    <property type="entry name" value="IG-LIKE DOMAIN-CONTAINING PROTEIN"/>
    <property type="match status" value="1"/>
</dbReference>
<proteinExistence type="predicted"/>
<name>A0A9W7A271_9STRA</name>
<dbReference type="InterPro" id="IPR032675">
    <property type="entry name" value="LRR_dom_sf"/>
</dbReference>
<comment type="caution">
    <text evidence="1">The sequence shown here is derived from an EMBL/GenBank/DDBJ whole genome shotgun (WGS) entry which is preliminary data.</text>
</comment>
<dbReference type="InterPro" id="IPR053139">
    <property type="entry name" value="Surface_bspA-like"/>
</dbReference>
<dbReference type="Proteomes" id="UP001165122">
    <property type="component" value="Unassembled WGS sequence"/>
</dbReference>
<evidence type="ECO:0000313" key="1">
    <source>
        <dbReference type="EMBL" id="GMH60654.1"/>
    </source>
</evidence>
<dbReference type="EMBL" id="BRXW01000503">
    <property type="protein sequence ID" value="GMH60654.1"/>
    <property type="molecule type" value="Genomic_DNA"/>
</dbReference>
<dbReference type="Gene3D" id="3.80.10.10">
    <property type="entry name" value="Ribonuclease Inhibitor"/>
    <property type="match status" value="1"/>
</dbReference>
<dbReference type="PANTHER" id="PTHR45661">
    <property type="entry name" value="SURFACE ANTIGEN"/>
    <property type="match status" value="1"/>
</dbReference>
<dbReference type="InterPro" id="IPR026906">
    <property type="entry name" value="LRR_5"/>
</dbReference>
<accession>A0A9W7A271</accession>
<keyword evidence="2" id="KW-1185">Reference proteome</keyword>
<organism evidence="1 2">
    <name type="scientific">Triparma laevis f. longispina</name>
    <dbReference type="NCBI Taxonomy" id="1714387"/>
    <lineage>
        <taxon>Eukaryota</taxon>
        <taxon>Sar</taxon>
        <taxon>Stramenopiles</taxon>
        <taxon>Ochrophyta</taxon>
        <taxon>Bolidophyceae</taxon>
        <taxon>Parmales</taxon>
        <taxon>Triparmaceae</taxon>
        <taxon>Triparma</taxon>
    </lineage>
</organism>
<protein>
    <submittedName>
        <fullName evidence="1">Uncharacterized protein</fullName>
    </submittedName>
</protein>
<evidence type="ECO:0000313" key="2">
    <source>
        <dbReference type="Proteomes" id="UP001165122"/>
    </source>
</evidence>
<sequence>MGYMDVAELFHAFRLVSKPWQRIAEEKIDREFESGVLVFHSGKDIRREVAISDAREERMNLVTRVIFFQNITRVGEQACYCAANLVVVDISEGVERIGASAFDQCRSLTAVYFPTTLTSIGQFAFAKYTSLDNVDLLHTNLQELRSQAFCECSELNSMTIPDSLQRLGTHVFFFCSKLVPSNIIVNNTTIDSTSKVVAHFRSQQLN</sequence>
<dbReference type="Pfam" id="PF13306">
    <property type="entry name" value="LRR_5"/>
    <property type="match status" value="1"/>
</dbReference>
<gene>
    <name evidence="1" type="ORF">TrLO_g895</name>
</gene>
<dbReference type="OrthoDB" id="1421090at2759"/>
<reference evidence="2" key="1">
    <citation type="journal article" date="2023" name="Commun. Biol.">
        <title>Genome analysis of Parmales, the sister group of diatoms, reveals the evolutionary specialization of diatoms from phago-mixotrophs to photoautotrophs.</title>
        <authorList>
            <person name="Ban H."/>
            <person name="Sato S."/>
            <person name="Yoshikawa S."/>
            <person name="Yamada K."/>
            <person name="Nakamura Y."/>
            <person name="Ichinomiya M."/>
            <person name="Sato N."/>
            <person name="Blanc-Mathieu R."/>
            <person name="Endo H."/>
            <person name="Kuwata A."/>
            <person name="Ogata H."/>
        </authorList>
    </citation>
    <scope>NUCLEOTIDE SEQUENCE [LARGE SCALE GENOMIC DNA]</scope>
    <source>
        <strain evidence="2">NIES 3700</strain>
    </source>
</reference>
<dbReference type="SUPFAM" id="SSF52058">
    <property type="entry name" value="L domain-like"/>
    <property type="match status" value="1"/>
</dbReference>
<dbReference type="AlphaFoldDB" id="A0A9W7A271"/>